<feature type="transmembrane region" description="Helical" evidence="6">
    <location>
        <begin position="43"/>
        <end position="64"/>
    </location>
</feature>
<feature type="transmembrane region" description="Helical" evidence="6">
    <location>
        <begin position="15"/>
        <end position="37"/>
    </location>
</feature>
<reference evidence="7 8" key="1">
    <citation type="submission" date="2023-11" db="EMBL/GenBank/DDBJ databases">
        <title>Draft genome sequence of Microbacterium arthrosphaerae JCM 30492.</title>
        <authorList>
            <person name="Zhang G."/>
            <person name="Ding Y."/>
        </authorList>
    </citation>
    <scope>NUCLEOTIDE SEQUENCE [LARGE SCALE GENOMIC DNA]</scope>
    <source>
        <strain evidence="7 8">JCM 30492</strain>
    </source>
</reference>
<gene>
    <name evidence="7" type="ORF">R8Z58_02915</name>
</gene>
<evidence type="ECO:0000256" key="6">
    <source>
        <dbReference type="SAM" id="Phobius"/>
    </source>
</evidence>
<feature type="transmembrane region" description="Helical" evidence="6">
    <location>
        <begin position="200"/>
        <end position="228"/>
    </location>
</feature>
<organism evidence="7 8">
    <name type="scientific">Microbacterium arthrosphaerae</name>
    <dbReference type="NCBI Taxonomy" id="792652"/>
    <lineage>
        <taxon>Bacteria</taxon>
        <taxon>Bacillati</taxon>
        <taxon>Actinomycetota</taxon>
        <taxon>Actinomycetes</taxon>
        <taxon>Micrococcales</taxon>
        <taxon>Microbacteriaceae</taxon>
        <taxon>Microbacterium</taxon>
    </lineage>
</organism>
<protein>
    <submittedName>
        <fullName evidence="7">Lysylphosphatidylglycerol synthase domain-containing protein</fullName>
    </submittedName>
</protein>
<feature type="transmembrane region" description="Helical" evidence="6">
    <location>
        <begin position="154"/>
        <end position="175"/>
    </location>
</feature>
<evidence type="ECO:0000313" key="7">
    <source>
        <dbReference type="EMBL" id="MDW4571724.1"/>
    </source>
</evidence>
<dbReference type="PANTHER" id="PTHR40277">
    <property type="entry name" value="BLL5419 PROTEIN"/>
    <property type="match status" value="1"/>
</dbReference>
<evidence type="ECO:0000313" key="8">
    <source>
        <dbReference type="Proteomes" id="UP001283109"/>
    </source>
</evidence>
<accession>A0ABU4GZ35</accession>
<dbReference type="PANTHER" id="PTHR40277:SF1">
    <property type="entry name" value="BLL5419 PROTEIN"/>
    <property type="match status" value="1"/>
</dbReference>
<dbReference type="EMBL" id="JAWQEV010000001">
    <property type="protein sequence ID" value="MDW4571724.1"/>
    <property type="molecule type" value="Genomic_DNA"/>
</dbReference>
<keyword evidence="2" id="KW-1003">Cell membrane</keyword>
<name>A0ABU4GZ35_9MICO</name>
<dbReference type="InterPro" id="IPR022791">
    <property type="entry name" value="L-PG_synthase/AglD"/>
</dbReference>
<dbReference type="RefSeq" id="WP_318352249.1">
    <property type="nucleotide sequence ID" value="NZ_JAWQEV010000001.1"/>
</dbReference>
<evidence type="ECO:0000256" key="1">
    <source>
        <dbReference type="ARBA" id="ARBA00004651"/>
    </source>
</evidence>
<feature type="transmembrane region" description="Helical" evidence="6">
    <location>
        <begin position="282"/>
        <end position="299"/>
    </location>
</feature>
<comment type="subcellular location">
    <subcellularLocation>
        <location evidence="1">Cell membrane</location>
        <topology evidence="1">Multi-pass membrane protein</topology>
    </subcellularLocation>
</comment>
<evidence type="ECO:0000256" key="5">
    <source>
        <dbReference type="ARBA" id="ARBA00023136"/>
    </source>
</evidence>
<feature type="transmembrane region" description="Helical" evidence="6">
    <location>
        <begin position="234"/>
        <end position="252"/>
    </location>
</feature>
<evidence type="ECO:0000256" key="4">
    <source>
        <dbReference type="ARBA" id="ARBA00022989"/>
    </source>
</evidence>
<feature type="transmembrane region" description="Helical" evidence="6">
    <location>
        <begin position="129"/>
        <end position="148"/>
    </location>
</feature>
<dbReference type="Proteomes" id="UP001283109">
    <property type="component" value="Unassembled WGS sequence"/>
</dbReference>
<feature type="transmembrane region" description="Helical" evidence="6">
    <location>
        <begin position="259"/>
        <end position="276"/>
    </location>
</feature>
<keyword evidence="4 6" id="KW-1133">Transmembrane helix</keyword>
<keyword evidence="8" id="KW-1185">Reference proteome</keyword>
<comment type="caution">
    <text evidence="7">The sequence shown here is derived from an EMBL/GenBank/DDBJ whole genome shotgun (WGS) entry which is preliminary data.</text>
</comment>
<keyword evidence="3 6" id="KW-0812">Transmembrane</keyword>
<keyword evidence="5 6" id="KW-0472">Membrane</keyword>
<evidence type="ECO:0000256" key="3">
    <source>
        <dbReference type="ARBA" id="ARBA00022692"/>
    </source>
</evidence>
<sequence length="317" mass="32328">MARLTSLPPRVRSGLRIAAALAVVAATIAVVGVPSFLHGLTSLSPLAILAALALAAVATAAAAWRWRVVSAGFGLPLAWTAAVGSYYRSQFLNTVVPGGVWGDVHRAYVQGRHHERLDLAARAVAAERIAGQLVQLLLTLAILLPLGLSSPLAPLAWATAALAVLIGAALIVVAATRRGRRAARREYRLLRPVLVRPSRLIAIAAASVVVVAAHATTFVVAGLAAGIRADARDLALVALIVLAAAAIPVNVGGWGPREAVAAAAFALVGLGSAAGLAVSTAYGVLVLVALAPGAVVLLLDRFRSPGRRSIIGGRRSA</sequence>
<dbReference type="Pfam" id="PF03706">
    <property type="entry name" value="LPG_synthase_TM"/>
    <property type="match status" value="1"/>
</dbReference>
<evidence type="ECO:0000256" key="2">
    <source>
        <dbReference type="ARBA" id="ARBA00022475"/>
    </source>
</evidence>
<proteinExistence type="predicted"/>